<keyword evidence="1" id="KW-1185">Reference proteome</keyword>
<protein>
    <submittedName>
        <fullName evidence="2">RING-type domain-containing protein</fullName>
    </submittedName>
</protein>
<dbReference type="WBParaSite" id="Hba_12560">
    <property type="protein sequence ID" value="Hba_12560"/>
    <property type="gene ID" value="Hba_12560"/>
</dbReference>
<dbReference type="AlphaFoldDB" id="A0A1I7X526"/>
<evidence type="ECO:0000313" key="2">
    <source>
        <dbReference type="WBParaSite" id="Hba_12560"/>
    </source>
</evidence>
<evidence type="ECO:0000313" key="1">
    <source>
        <dbReference type="Proteomes" id="UP000095283"/>
    </source>
</evidence>
<sequence>MILQMCSSQQGEDVIHRIEYDEISKLMQLWKYIRISYNNISLSFFSCKFFYLELVVASYHENMYNFQLILGADARLNYPRLRELLELVISSRSQSMTAVCYVCYIHADPEYCADHPQCLYKFRSSCCCVFDTCSICLGFLHSFELSICLSMLRKIDFEEEKRCG</sequence>
<name>A0A1I7X526_HETBA</name>
<proteinExistence type="predicted"/>
<accession>A0A1I7X526</accession>
<reference evidence="2" key="1">
    <citation type="submission" date="2016-11" db="UniProtKB">
        <authorList>
            <consortium name="WormBaseParasite"/>
        </authorList>
    </citation>
    <scope>IDENTIFICATION</scope>
</reference>
<dbReference type="Proteomes" id="UP000095283">
    <property type="component" value="Unplaced"/>
</dbReference>
<organism evidence="1 2">
    <name type="scientific">Heterorhabditis bacteriophora</name>
    <name type="common">Entomopathogenic nematode worm</name>
    <dbReference type="NCBI Taxonomy" id="37862"/>
    <lineage>
        <taxon>Eukaryota</taxon>
        <taxon>Metazoa</taxon>
        <taxon>Ecdysozoa</taxon>
        <taxon>Nematoda</taxon>
        <taxon>Chromadorea</taxon>
        <taxon>Rhabditida</taxon>
        <taxon>Rhabditina</taxon>
        <taxon>Rhabditomorpha</taxon>
        <taxon>Strongyloidea</taxon>
        <taxon>Heterorhabditidae</taxon>
        <taxon>Heterorhabditis</taxon>
    </lineage>
</organism>